<evidence type="ECO:0000256" key="3">
    <source>
        <dbReference type="ARBA" id="ARBA00007851"/>
    </source>
</evidence>
<evidence type="ECO:0000313" key="11">
    <source>
        <dbReference type="EMBL" id="GAB19635.1"/>
    </source>
</evidence>
<dbReference type="EC" id="1.14.11.55" evidence="10"/>
<dbReference type="Pfam" id="PF05721">
    <property type="entry name" value="PhyH"/>
    <property type="match status" value="1"/>
</dbReference>
<keyword evidence="7" id="KW-0560">Oxidoreductase</keyword>
<dbReference type="GO" id="GO:0016706">
    <property type="term" value="F:2-oxoglutarate-dependent dioxygenase activity"/>
    <property type="evidence" value="ECO:0007669"/>
    <property type="project" value="InterPro"/>
</dbReference>
<proteinExistence type="inferred from homology"/>
<dbReference type="InterPro" id="IPR008775">
    <property type="entry name" value="Phytyl_CoA_dOase-like"/>
</dbReference>
<dbReference type="RefSeq" id="WP_007318970.1">
    <property type="nucleotide sequence ID" value="NZ_BAEH01000092.1"/>
</dbReference>
<dbReference type="EMBL" id="BAEH01000092">
    <property type="protein sequence ID" value="GAB19635.1"/>
    <property type="molecule type" value="Genomic_DNA"/>
</dbReference>
<comment type="cofactor">
    <cofactor evidence="1">
        <name>Fe(2+)</name>
        <dbReference type="ChEBI" id="CHEBI:29033"/>
    </cofactor>
</comment>
<evidence type="ECO:0000256" key="9">
    <source>
        <dbReference type="ARBA" id="ARBA00049228"/>
    </source>
</evidence>
<evidence type="ECO:0000313" key="12">
    <source>
        <dbReference type="Proteomes" id="UP000035034"/>
    </source>
</evidence>
<keyword evidence="5" id="KW-0479">Metal-binding</keyword>
<comment type="catalytic activity">
    <reaction evidence="9">
        <text>L-ectoine + 2-oxoglutarate + O2 = 5-hydroxyectoine + succinate + CO2</text>
        <dbReference type="Rhea" id="RHEA:45740"/>
        <dbReference type="ChEBI" id="CHEBI:15379"/>
        <dbReference type="ChEBI" id="CHEBI:16526"/>
        <dbReference type="ChEBI" id="CHEBI:16810"/>
        <dbReference type="ChEBI" id="CHEBI:30031"/>
        <dbReference type="ChEBI" id="CHEBI:58515"/>
        <dbReference type="ChEBI" id="CHEBI:85413"/>
        <dbReference type="EC" id="1.14.11.55"/>
    </reaction>
</comment>
<evidence type="ECO:0000256" key="6">
    <source>
        <dbReference type="ARBA" id="ARBA00022964"/>
    </source>
</evidence>
<reference evidence="11 12" key="1">
    <citation type="submission" date="2011-12" db="EMBL/GenBank/DDBJ databases">
        <title>Whole genome shotgun sequence of Gordonia effusa NBRC 100432.</title>
        <authorList>
            <person name="Yoshida I."/>
            <person name="Takarada H."/>
            <person name="Hosoyama A."/>
            <person name="Tsuchikane K."/>
            <person name="Katsumata H."/>
            <person name="Yamazaki S."/>
            <person name="Fujita N."/>
        </authorList>
    </citation>
    <scope>NUCLEOTIDE SEQUENCE [LARGE SCALE GENOMIC DNA]</scope>
    <source>
        <strain evidence="11 12">NBRC 100432</strain>
    </source>
</reference>
<dbReference type="InterPro" id="IPR012774">
    <property type="entry name" value="EctD"/>
</dbReference>
<dbReference type="SUPFAM" id="SSF51197">
    <property type="entry name" value="Clavaminate synthase-like"/>
    <property type="match status" value="1"/>
</dbReference>
<dbReference type="eggNOG" id="COG5285">
    <property type="taxonomic scope" value="Bacteria"/>
</dbReference>
<gene>
    <name evidence="11" type="primary">ectD</name>
    <name evidence="11" type="ORF">GOEFS_092_00600</name>
</gene>
<keyword evidence="6" id="KW-0223">Dioxygenase</keyword>
<evidence type="ECO:0000256" key="4">
    <source>
        <dbReference type="ARBA" id="ARBA00011738"/>
    </source>
</evidence>
<dbReference type="Gene3D" id="2.60.120.620">
    <property type="entry name" value="q2cbj1_9rhob like domain"/>
    <property type="match status" value="1"/>
</dbReference>
<dbReference type="Proteomes" id="UP000035034">
    <property type="component" value="Unassembled WGS sequence"/>
</dbReference>
<protein>
    <recommendedName>
        <fullName evidence="10">Ectoine hydroxylase</fullName>
        <ecNumber evidence="10">1.14.11.55</ecNumber>
    </recommendedName>
</protein>
<evidence type="ECO:0000256" key="1">
    <source>
        <dbReference type="ARBA" id="ARBA00001954"/>
    </source>
</evidence>
<dbReference type="PANTHER" id="PTHR20883:SF48">
    <property type="entry name" value="ECTOINE DIOXYGENASE"/>
    <property type="match status" value="1"/>
</dbReference>
<dbReference type="STRING" id="1077974.GOEFS_092_00600"/>
<comment type="subunit">
    <text evidence="4">Homodimer.</text>
</comment>
<dbReference type="AlphaFoldDB" id="H0R3I4"/>
<keyword evidence="8" id="KW-0408">Iron</keyword>
<dbReference type="PANTHER" id="PTHR20883">
    <property type="entry name" value="PHYTANOYL-COA DIOXYGENASE DOMAIN CONTAINING 1"/>
    <property type="match status" value="1"/>
</dbReference>
<name>H0R3I4_9ACTN</name>
<comment type="caution">
    <text evidence="11">The sequence shown here is derived from an EMBL/GenBank/DDBJ whole genome shotgun (WGS) entry which is preliminary data.</text>
</comment>
<dbReference type="NCBIfam" id="TIGR02408">
    <property type="entry name" value="ectoine_ThpD"/>
    <property type="match status" value="1"/>
</dbReference>
<accession>H0R3I4</accession>
<evidence type="ECO:0000256" key="8">
    <source>
        <dbReference type="ARBA" id="ARBA00023004"/>
    </source>
</evidence>
<keyword evidence="12" id="KW-1185">Reference proteome</keyword>
<evidence type="ECO:0000256" key="5">
    <source>
        <dbReference type="ARBA" id="ARBA00022723"/>
    </source>
</evidence>
<comment type="similarity">
    <text evidence="3">Belongs to the PhyH family. EctD subfamily.</text>
</comment>
<evidence type="ECO:0000256" key="7">
    <source>
        <dbReference type="ARBA" id="ARBA00023002"/>
    </source>
</evidence>
<evidence type="ECO:0000256" key="10">
    <source>
        <dbReference type="NCBIfam" id="TIGR02408"/>
    </source>
</evidence>
<comment type="function">
    <text evidence="2">Involved in the biosynthesis of 5-hydroxyectoine, called compatible solute, which helps organisms to survive extreme osmotic stress by acting as a highly soluble organic osmolyte. Catalyzes the 2-oxoglutarate-dependent selective hydroxylation of L-ectoine to yield (4S,5S)-5-hydroxyectoine.</text>
</comment>
<sequence length="307" mass="33953">MTTTATEAVEDHYPSRLATAAPMLERIDPTVWGTLPGPFADTELNNYGDNGFHIIDGLLNPSQIQRCWTEFERLSNDPSLANSDMVIRERVSGAVRSIFRVHRLSPLIDALARTPRILDRARQLLGSEVYIHQSRINAMPGMVGTGFYWHSDFETWHSEDGLPAPRTVSVSIALTDNYAVNGGLMLMPGAHRMFVPCVGHTPADNYQESLQRQRIGVPDEKSLTELGYEFGIEQFIGSAGSALFFDANSMHGSANNITPFPRANIFLVFNSVENAPTLPFGGTAPRPQYIAEREINALTPLFDSPFT</sequence>
<organism evidence="11 12">
    <name type="scientific">Gordonia effusa NBRC 100432</name>
    <dbReference type="NCBI Taxonomy" id="1077974"/>
    <lineage>
        <taxon>Bacteria</taxon>
        <taxon>Bacillati</taxon>
        <taxon>Actinomycetota</taxon>
        <taxon>Actinomycetes</taxon>
        <taxon>Mycobacteriales</taxon>
        <taxon>Gordoniaceae</taxon>
        <taxon>Gordonia</taxon>
    </lineage>
</organism>
<evidence type="ECO:0000256" key="2">
    <source>
        <dbReference type="ARBA" id="ARBA00004063"/>
    </source>
</evidence>
<dbReference type="GO" id="GO:0005506">
    <property type="term" value="F:iron ion binding"/>
    <property type="evidence" value="ECO:0007669"/>
    <property type="project" value="UniProtKB-ARBA"/>
</dbReference>